<dbReference type="GO" id="GO:0005524">
    <property type="term" value="F:ATP binding"/>
    <property type="evidence" value="ECO:0007669"/>
    <property type="project" value="UniProtKB-UniRule"/>
</dbReference>
<dbReference type="GO" id="GO:0016887">
    <property type="term" value="F:ATP hydrolysis activity"/>
    <property type="evidence" value="ECO:0007669"/>
    <property type="project" value="UniProtKB-UniRule"/>
</dbReference>
<evidence type="ECO:0000256" key="6">
    <source>
        <dbReference type="RuleBase" id="RU369045"/>
    </source>
</evidence>
<keyword evidence="6" id="KW-0934">Plastid</keyword>
<feature type="domain" description="ATPase AAA-type core" evidence="8">
    <location>
        <begin position="216"/>
        <end position="361"/>
    </location>
</feature>
<sequence length="481" mass="54633">MALLFNTNLLRAPLTFHSIPLSPSKQFPNYSSISVRCSSTNQQSDEIRDSDQDEPKKKKRLSEQSSWETKDSDGNDYLYRLGAEADNMNIAVGARAGVIDSLFAGNFLGKDSDIVFDYRQKVTRSFQYLQGDYYIAPVFLVHCYFQGFCISLSNFSGKINQYEFLIRFLFFFSGHEQDKVVCHIVKNYISHILNAKVPLILGNTVASMILILHEYCVWGGKGQGKSFQTELIFQAMGIEPVIMSAGELESERAGEPGKLIRERYRTASQVVQNQGKMSVLMINDIDAGLGRFGNTQVTVNNQIVVGTLMNLCDNPTRVSVGQDWREGDITHRIPIIVTGNDFSTMYAPLIRDGRMEKFYWQPTQEDIVNIVCRMYEKDGITKDEVATIVNTFPNQALDFYGAMRSRTYDQSILKWVEDSGGAEDIGRRFLRQRKKGELPVFIPPEQTVEALLESGHSLTKEQMLIMESKLSKEYMKNMDQE</sequence>
<feature type="region of interest" description="Disordered" evidence="7">
    <location>
        <begin position="38"/>
        <end position="70"/>
    </location>
</feature>
<keyword evidence="2 6" id="KW-0547">Nucleotide-binding</keyword>
<accession>A0AAF0QDX0</accession>
<dbReference type="InterPro" id="IPR027417">
    <property type="entry name" value="P-loop_NTPase"/>
</dbReference>
<evidence type="ECO:0000259" key="8">
    <source>
        <dbReference type="Pfam" id="PF00004"/>
    </source>
</evidence>
<evidence type="ECO:0000256" key="1">
    <source>
        <dbReference type="ARBA" id="ARBA00004470"/>
    </source>
</evidence>
<dbReference type="SUPFAM" id="SSF52540">
    <property type="entry name" value="P-loop containing nucleoside triphosphate hydrolases"/>
    <property type="match status" value="1"/>
</dbReference>
<comment type="similarity">
    <text evidence="5 6">Belongs to the RuBisCO activase family.</text>
</comment>
<evidence type="ECO:0000256" key="4">
    <source>
        <dbReference type="ARBA" id="ARBA00025556"/>
    </source>
</evidence>
<dbReference type="Gene3D" id="1.10.8.1070">
    <property type="match status" value="1"/>
</dbReference>
<dbReference type="PANTHER" id="PTHR32429:SF11">
    <property type="entry name" value="RIBULOSE BISPHOSPHATE CARBOXYLASE_OXYGENASE ACTIVASE, CHLOROPLASTIC"/>
    <property type="match status" value="1"/>
</dbReference>
<organism evidence="10 11">
    <name type="scientific">Solanum verrucosum</name>
    <dbReference type="NCBI Taxonomy" id="315347"/>
    <lineage>
        <taxon>Eukaryota</taxon>
        <taxon>Viridiplantae</taxon>
        <taxon>Streptophyta</taxon>
        <taxon>Embryophyta</taxon>
        <taxon>Tracheophyta</taxon>
        <taxon>Spermatophyta</taxon>
        <taxon>Magnoliopsida</taxon>
        <taxon>eudicotyledons</taxon>
        <taxon>Gunneridae</taxon>
        <taxon>Pentapetalae</taxon>
        <taxon>asterids</taxon>
        <taxon>lamiids</taxon>
        <taxon>Solanales</taxon>
        <taxon>Solanaceae</taxon>
        <taxon>Solanoideae</taxon>
        <taxon>Solaneae</taxon>
        <taxon>Solanum</taxon>
    </lineage>
</organism>
<dbReference type="GO" id="GO:0009570">
    <property type="term" value="C:chloroplast stroma"/>
    <property type="evidence" value="ECO:0007669"/>
    <property type="project" value="UniProtKB-SubCell"/>
</dbReference>
<dbReference type="Pfam" id="PF21228">
    <property type="entry name" value="RuBisCO_activase_AAA_helical"/>
    <property type="match status" value="1"/>
</dbReference>
<proteinExistence type="inferred from homology"/>
<dbReference type="Gene3D" id="3.40.50.300">
    <property type="entry name" value="P-loop containing nucleotide triphosphate hydrolases"/>
    <property type="match status" value="1"/>
</dbReference>
<name>A0AAF0QDX0_SOLVR</name>
<dbReference type="PANTHER" id="PTHR32429">
    <property type="match status" value="1"/>
</dbReference>
<evidence type="ECO:0000256" key="2">
    <source>
        <dbReference type="ARBA" id="ARBA00022741"/>
    </source>
</evidence>
<keyword evidence="11" id="KW-1185">Reference proteome</keyword>
<dbReference type="Proteomes" id="UP001234989">
    <property type="component" value="Chromosome 3"/>
</dbReference>
<comment type="subcellular location">
    <subcellularLocation>
        <location evidence="1 6">Plastid</location>
        <location evidence="1 6">Chloroplast stroma</location>
    </subcellularLocation>
</comment>
<dbReference type="Pfam" id="PF00004">
    <property type="entry name" value="AAA"/>
    <property type="match status" value="1"/>
</dbReference>
<protein>
    <recommendedName>
        <fullName evidence="6">Ribulose bisphosphate carboxylase/oxygenase activase, chloroplastic</fullName>
        <shortName evidence="6">RA</shortName>
        <shortName evidence="6">RuBisCO activase</shortName>
    </recommendedName>
</protein>
<evidence type="ECO:0000313" key="10">
    <source>
        <dbReference type="EMBL" id="WMV22004.1"/>
    </source>
</evidence>
<evidence type="ECO:0000256" key="5">
    <source>
        <dbReference type="ARBA" id="ARBA00025781"/>
    </source>
</evidence>
<evidence type="ECO:0000313" key="11">
    <source>
        <dbReference type="Proteomes" id="UP001234989"/>
    </source>
</evidence>
<dbReference type="InterPro" id="IPR048571">
    <property type="entry name" value="RuBisCO_activase_AAA_helical"/>
</dbReference>
<evidence type="ECO:0000256" key="3">
    <source>
        <dbReference type="ARBA" id="ARBA00022840"/>
    </source>
</evidence>
<dbReference type="GO" id="GO:0046863">
    <property type="term" value="F:ribulose-1,5-bisphosphate carboxylase/oxygenase activator activity"/>
    <property type="evidence" value="ECO:0007669"/>
    <property type="project" value="UniProtKB-UniRule"/>
</dbReference>
<feature type="compositionally biased region" description="Basic and acidic residues" evidence="7">
    <location>
        <begin position="45"/>
        <end position="56"/>
    </location>
</feature>
<keyword evidence="3 6" id="KW-0067">ATP-binding</keyword>
<dbReference type="AlphaFoldDB" id="A0AAF0QDX0"/>
<keyword evidence="6" id="KW-0150">Chloroplast</keyword>
<reference evidence="10" key="1">
    <citation type="submission" date="2023-08" db="EMBL/GenBank/DDBJ databases">
        <title>A de novo genome assembly of Solanum verrucosum Schlechtendal, a Mexican diploid species geographically isolated from the other diploid A-genome species in potato relatives.</title>
        <authorList>
            <person name="Hosaka K."/>
        </authorList>
    </citation>
    <scope>NUCLEOTIDE SEQUENCE</scope>
    <source>
        <tissue evidence="10">Young leaves</tissue>
    </source>
</reference>
<dbReference type="EMBL" id="CP133614">
    <property type="protein sequence ID" value="WMV22004.1"/>
    <property type="molecule type" value="Genomic_DNA"/>
</dbReference>
<gene>
    <name evidence="10" type="ORF">MTR67_015389</name>
</gene>
<dbReference type="InterPro" id="IPR003959">
    <property type="entry name" value="ATPase_AAA_core"/>
</dbReference>
<evidence type="ECO:0000256" key="7">
    <source>
        <dbReference type="SAM" id="MobiDB-lite"/>
    </source>
</evidence>
<dbReference type="InterPro" id="IPR044960">
    <property type="entry name" value="RCA-like"/>
</dbReference>
<evidence type="ECO:0000259" key="9">
    <source>
        <dbReference type="Pfam" id="PF21228"/>
    </source>
</evidence>
<comment type="function">
    <text evidence="4 6">Activation of RuBisCO (ribulose-1,5-bisphosphate carboxylase/oxygenase; EC 4.1.1.39) involves the ATP-dependent carboxylation of the epsilon-amino group of lysine leading to a carbamate structure.</text>
</comment>
<feature type="domain" description="Ribulose bisphosphate carboxylase/oxygenase activase AAA helical" evidence="9">
    <location>
        <begin position="364"/>
        <end position="462"/>
    </location>
</feature>